<feature type="domain" description="Quinate/shikimate 5-dehydrogenase/glutamyl-tRNA reductase" evidence="16">
    <location>
        <begin position="175"/>
        <end position="304"/>
    </location>
</feature>
<dbReference type="Pfam" id="PF05201">
    <property type="entry name" value="GlutR_N"/>
    <property type="match status" value="1"/>
</dbReference>
<dbReference type="InterPro" id="IPR036343">
    <property type="entry name" value="GluRdtase_N_sf"/>
</dbReference>
<dbReference type="InterPro" id="IPR006151">
    <property type="entry name" value="Shikm_DH/Glu-tRNA_Rdtase"/>
</dbReference>
<evidence type="ECO:0000256" key="4">
    <source>
        <dbReference type="ARBA" id="ARBA00022857"/>
    </source>
</evidence>
<reference evidence="18" key="2">
    <citation type="submission" date="2022-06" db="EMBL/GenBank/DDBJ databases">
        <title>Xiashengella guii gen. nov. sp. nov., a bacterium isolated form anaerobic digestion tank.</title>
        <authorList>
            <person name="Huang H."/>
        </authorList>
    </citation>
    <scope>NUCLEOTIDE SEQUENCE</scope>
    <source>
        <strain evidence="18">Ai-910</strain>
    </source>
</reference>
<dbReference type="CDD" id="cd05213">
    <property type="entry name" value="NAD_bind_Glutamyl_tRNA_reduct"/>
    <property type="match status" value="1"/>
</dbReference>
<accession>A0A9J6ZTQ1</accession>
<dbReference type="Proteomes" id="UP001056426">
    <property type="component" value="Chromosome"/>
</dbReference>
<comment type="subunit">
    <text evidence="9">Homodimer.</text>
</comment>
<comment type="function">
    <text evidence="9">Catalyzes the NADPH-dependent reduction of glutamyl-tRNA(Glu) to glutamate 1-semialdehyde (GSA).</text>
</comment>
<dbReference type="Pfam" id="PF00745">
    <property type="entry name" value="GlutR_dimer"/>
    <property type="match status" value="1"/>
</dbReference>
<evidence type="ECO:0000256" key="14">
    <source>
        <dbReference type="RuleBase" id="RU000584"/>
    </source>
</evidence>
<dbReference type="PANTHER" id="PTHR43013">
    <property type="entry name" value="GLUTAMYL-TRNA REDUCTASE"/>
    <property type="match status" value="1"/>
</dbReference>
<dbReference type="RefSeq" id="WP_250725065.1">
    <property type="nucleotide sequence ID" value="NZ_CP098400.1"/>
</dbReference>
<feature type="binding site" evidence="9 11">
    <location>
        <begin position="114"/>
        <end position="116"/>
    </location>
    <ligand>
        <name>substrate</name>
    </ligand>
</feature>
<dbReference type="KEGG" id="alkq:M9189_04940"/>
<feature type="binding site" evidence="9 11">
    <location>
        <position position="120"/>
    </location>
    <ligand>
        <name>substrate</name>
    </ligand>
</feature>
<dbReference type="GO" id="GO:0050661">
    <property type="term" value="F:NADP binding"/>
    <property type="evidence" value="ECO:0007669"/>
    <property type="project" value="InterPro"/>
</dbReference>
<evidence type="ECO:0000256" key="10">
    <source>
        <dbReference type="PIRSR" id="PIRSR000445-1"/>
    </source>
</evidence>
<keyword evidence="5 9" id="KW-0560">Oxidoreductase</keyword>
<evidence type="ECO:0000259" key="17">
    <source>
        <dbReference type="Pfam" id="PF05201"/>
    </source>
</evidence>
<dbReference type="SUPFAM" id="SSF51735">
    <property type="entry name" value="NAD(P)-binding Rossmann-fold domains"/>
    <property type="match status" value="1"/>
</dbReference>
<dbReference type="GO" id="GO:0019353">
    <property type="term" value="P:protoporphyrinogen IX biosynthetic process from glutamate"/>
    <property type="evidence" value="ECO:0007669"/>
    <property type="project" value="TreeGrafter"/>
</dbReference>
<dbReference type="NCBIfam" id="TIGR01035">
    <property type="entry name" value="hemA"/>
    <property type="match status" value="1"/>
</dbReference>
<evidence type="ECO:0000313" key="18">
    <source>
        <dbReference type="EMBL" id="URW80696.1"/>
    </source>
</evidence>
<dbReference type="PROSITE" id="PS00747">
    <property type="entry name" value="GLUTR"/>
    <property type="match status" value="1"/>
</dbReference>
<dbReference type="Gene3D" id="3.40.50.720">
    <property type="entry name" value="NAD(P)-binding Rossmann-like Domain"/>
    <property type="match status" value="1"/>
</dbReference>
<feature type="binding site" evidence="9 12">
    <location>
        <begin position="189"/>
        <end position="194"/>
    </location>
    <ligand>
        <name>NADP(+)</name>
        <dbReference type="ChEBI" id="CHEBI:58349"/>
    </ligand>
</feature>
<keyword evidence="4 9" id="KW-0521">NADP</keyword>
<evidence type="ECO:0000256" key="11">
    <source>
        <dbReference type="PIRSR" id="PIRSR000445-2"/>
    </source>
</evidence>
<evidence type="ECO:0000256" key="2">
    <source>
        <dbReference type="ARBA" id="ARBA00005916"/>
    </source>
</evidence>
<evidence type="ECO:0000256" key="7">
    <source>
        <dbReference type="ARBA" id="ARBA00047464"/>
    </source>
</evidence>
<comment type="catalytic activity">
    <reaction evidence="7 9 14">
        <text>(S)-4-amino-5-oxopentanoate + tRNA(Glu) + NADP(+) = L-glutamyl-tRNA(Glu) + NADPH + H(+)</text>
        <dbReference type="Rhea" id="RHEA:12344"/>
        <dbReference type="Rhea" id="RHEA-COMP:9663"/>
        <dbReference type="Rhea" id="RHEA-COMP:9680"/>
        <dbReference type="ChEBI" id="CHEBI:15378"/>
        <dbReference type="ChEBI" id="CHEBI:57501"/>
        <dbReference type="ChEBI" id="CHEBI:57783"/>
        <dbReference type="ChEBI" id="CHEBI:58349"/>
        <dbReference type="ChEBI" id="CHEBI:78442"/>
        <dbReference type="ChEBI" id="CHEBI:78520"/>
        <dbReference type="EC" id="1.2.1.70"/>
    </reaction>
</comment>
<comment type="similarity">
    <text evidence="2 9 14">Belongs to the glutamyl-tRNA reductase family.</text>
</comment>
<dbReference type="GO" id="GO:0008883">
    <property type="term" value="F:glutamyl-tRNA reductase activity"/>
    <property type="evidence" value="ECO:0007669"/>
    <property type="project" value="UniProtKB-UniRule"/>
</dbReference>
<evidence type="ECO:0000259" key="16">
    <source>
        <dbReference type="Pfam" id="PF01488"/>
    </source>
</evidence>
<protein>
    <recommendedName>
        <fullName evidence="8 9">Glutamyl-tRNA reductase</fullName>
        <shortName evidence="9">GluTR</shortName>
        <ecNumber evidence="3 9">1.2.1.70</ecNumber>
    </recommendedName>
</protein>
<dbReference type="InterPro" id="IPR015895">
    <property type="entry name" value="4pyrrol_synth_GluRdtase_N"/>
</dbReference>
<keyword evidence="6 9" id="KW-0627">Porphyrin biosynthesis</keyword>
<dbReference type="EMBL" id="CP098400">
    <property type="protein sequence ID" value="URW80696.1"/>
    <property type="molecule type" value="Genomic_DNA"/>
</dbReference>
<feature type="site" description="Important for activity" evidence="9 13">
    <location>
        <position position="99"/>
    </location>
</feature>
<evidence type="ECO:0000256" key="12">
    <source>
        <dbReference type="PIRSR" id="PIRSR000445-3"/>
    </source>
</evidence>
<comment type="pathway">
    <text evidence="1 9 14">Porphyrin-containing compound metabolism; protoporphyrin-IX biosynthesis; 5-aminolevulinate from L-glutamyl-tRNA(Glu): step 1/2.</text>
</comment>
<organism evidence="18 19">
    <name type="scientific">Xiashengella succiniciproducens</name>
    <dbReference type="NCBI Taxonomy" id="2949635"/>
    <lineage>
        <taxon>Bacteria</taxon>
        <taxon>Pseudomonadati</taxon>
        <taxon>Bacteroidota</taxon>
        <taxon>Bacteroidia</taxon>
        <taxon>Marinilabiliales</taxon>
        <taxon>Marinilabiliaceae</taxon>
        <taxon>Xiashengella</taxon>
    </lineage>
</organism>
<dbReference type="AlphaFoldDB" id="A0A9J6ZTQ1"/>
<dbReference type="InterPro" id="IPR015896">
    <property type="entry name" value="4pyrrol_synth_GluRdtase_dimer"/>
</dbReference>
<name>A0A9J6ZTQ1_9BACT</name>
<feature type="binding site" evidence="9 11">
    <location>
        <begin position="48"/>
        <end position="51"/>
    </location>
    <ligand>
        <name>substrate</name>
    </ligand>
</feature>
<evidence type="ECO:0000259" key="15">
    <source>
        <dbReference type="Pfam" id="PF00745"/>
    </source>
</evidence>
<evidence type="ECO:0000256" key="1">
    <source>
        <dbReference type="ARBA" id="ARBA00005059"/>
    </source>
</evidence>
<reference evidence="18" key="1">
    <citation type="submission" date="2022-05" db="EMBL/GenBank/DDBJ databases">
        <authorList>
            <person name="Sun X."/>
        </authorList>
    </citation>
    <scope>NUCLEOTIDE SEQUENCE</scope>
    <source>
        <strain evidence="18">Ai-910</strain>
    </source>
</reference>
<evidence type="ECO:0000256" key="6">
    <source>
        <dbReference type="ARBA" id="ARBA00023244"/>
    </source>
</evidence>
<comment type="miscellaneous">
    <text evidence="9">During catalysis, the active site Cys acts as a nucleophile attacking the alpha-carbonyl group of tRNA-bound glutamate with the formation of a thioester intermediate between enzyme and glutamate, and the concomitant release of tRNA(Glu). The thioester intermediate is finally reduced by direct hydride transfer from NADPH, to form the product GSA.</text>
</comment>
<dbReference type="HAMAP" id="MF_00087">
    <property type="entry name" value="Glu_tRNA_reductase"/>
    <property type="match status" value="1"/>
</dbReference>
<feature type="domain" description="Glutamyl-tRNA reductase N-terminal" evidence="17">
    <location>
        <begin position="5"/>
        <end position="156"/>
    </location>
</feature>
<dbReference type="InterPro" id="IPR018214">
    <property type="entry name" value="GluRdtase_CS"/>
</dbReference>
<proteinExistence type="inferred from homology"/>
<dbReference type="FunFam" id="3.40.50.720:FF:000031">
    <property type="entry name" value="Glutamyl-tRNA reductase"/>
    <property type="match status" value="1"/>
</dbReference>
<evidence type="ECO:0000256" key="3">
    <source>
        <dbReference type="ARBA" id="ARBA00012970"/>
    </source>
</evidence>
<evidence type="ECO:0000313" key="19">
    <source>
        <dbReference type="Proteomes" id="UP001056426"/>
    </source>
</evidence>
<dbReference type="SUPFAM" id="SSF69075">
    <property type="entry name" value="Glutamyl tRNA-reductase dimerization domain"/>
    <property type="match status" value="1"/>
</dbReference>
<dbReference type="SUPFAM" id="SSF69742">
    <property type="entry name" value="Glutamyl tRNA-reductase catalytic, N-terminal domain"/>
    <property type="match status" value="1"/>
</dbReference>
<dbReference type="EC" id="1.2.1.70" evidence="3 9"/>
<feature type="active site" description="Nucleophile" evidence="9 10">
    <location>
        <position position="49"/>
    </location>
</feature>
<evidence type="ECO:0000256" key="8">
    <source>
        <dbReference type="ARBA" id="ARBA00068659"/>
    </source>
</evidence>
<dbReference type="PIRSF" id="PIRSF000445">
    <property type="entry name" value="4pyrrol_synth_GluRdtase"/>
    <property type="match status" value="1"/>
</dbReference>
<feature type="domain" description="Tetrapyrrole biosynthesis glutamyl-tRNA reductase dimerisation" evidence="15">
    <location>
        <begin position="319"/>
        <end position="413"/>
    </location>
</feature>
<evidence type="ECO:0000256" key="5">
    <source>
        <dbReference type="ARBA" id="ARBA00023002"/>
    </source>
</evidence>
<dbReference type="InterPro" id="IPR036291">
    <property type="entry name" value="NAD(P)-bd_dom_sf"/>
</dbReference>
<dbReference type="FunFam" id="3.30.460.30:FF:000001">
    <property type="entry name" value="Glutamyl-tRNA reductase"/>
    <property type="match status" value="1"/>
</dbReference>
<dbReference type="InterPro" id="IPR000343">
    <property type="entry name" value="4pyrrol_synth_GluRdtase"/>
</dbReference>
<sequence>MIGVLGISHKSAPVNIREKLAFAADELDAVSEALIGTGFFKELVFLSTCNRSEVYFVANEICSAGAAKNIKRVLAETKGIDGDLDPYLFQKFHTDAVKHLFSVVAGLDSMILGEYQIVSQVKGAYNDADARGAVGKVFHRLFTKALECSKQVRVETPFNRGAHSVSYAAVTKCAELFPDLTERNILIIGAGDTGELVLRNFAKKGCRNITISNRTEEKAVELAQSFGARVLPFGDMFNGIHDAEIIVSSISCKEPLLDAARVMPAMNGHEKVVMIDLGVPRNIDDDVSTIPSVTLFNVDDLEEVVAMNEERKQEYISVAQDIVDRKVEEFGQWLDEQSLSPAISSINKRIVAILDDELTAVKGMISEDEYLKLEKYNRFIARKLKNKFVKRLKELTDNGRKSEYVSIINLLFDEENDEQN</sequence>
<keyword evidence="19" id="KW-1185">Reference proteome</keyword>
<gene>
    <name evidence="9 18" type="primary">hemA</name>
    <name evidence="18" type="ORF">M9189_04940</name>
</gene>
<dbReference type="Gene3D" id="3.30.460.30">
    <property type="entry name" value="Glutamyl-tRNA reductase, N-terminal domain"/>
    <property type="match status" value="1"/>
</dbReference>
<evidence type="ECO:0000256" key="13">
    <source>
        <dbReference type="PIRSR" id="PIRSR000445-4"/>
    </source>
</evidence>
<comment type="domain">
    <text evidence="9">Possesses an unusual extended V-shaped dimeric structure with each monomer consisting of three distinct domains arranged along a curved 'spinal' alpha-helix. The N-terminal catalytic domain specifically recognizes the glutamate moiety of the substrate. The second domain is the NADPH-binding domain, and the third C-terminal domain is responsible for dimerization.</text>
</comment>
<dbReference type="Pfam" id="PF01488">
    <property type="entry name" value="Shikimate_DH"/>
    <property type="match status" value="1"/>
</dbReference>
<feature type="binding site" evidence="9 11">
    <location>
        <position position="109"/>
    </location>
    <ligand>
        <name>substrate</name>
    </ligand>
</feature>
<dbReference type="InterPro" id="IPR036453">
    <property type="entry name" value="GluRdtase_dimer_dom_sf"/>
</dbReference>
<evidence type="ECO:0000256" key="9">
    <source>
        <dbReference type="HAMAP-Rule" id="MF_00087"/>
    </source>
</evidence>
<dbReference type="PANTHER" id="PTHR43013:SF1">
    <property type="entry name" value="GLUTAMYL-TRNA REDUCTASE"/>
    <property type="match status" value="1"/>
</dbReference>